<feature type="compositionally biased region" description="Acidic residues" evidence="9">
    <location>
        <begin position="392"/>
        <end position="406"/>
    </location>
</feature>
<feature type="compositionally biased region" description="Acidic residues" evidence="9">
    <location>
        <begin position="413"/>
        <end position="440"/>
    </location>
</feature>
<dbReference type="Pfam" id="PF16508">
    <property type="entry name" value="NIBRIN_BRCT_II"/>
    <property type="match status" value="1"/>
</dbReference>
<reference evidence="11" key="1">
    <citation type="submission" date="2022-08" db="EMBL/GenBank/DDBJ databases">
        <title>Novel sulfate-reducing endosymbionts in the free-living metamonad Anaeramoeba.</title>
        <authorList>
            <person name="Jerlstrom-Hultqvist J."/>
            <person name="Cepicka I."/>
            <person name="Gallot-Lavallee L."/>
            <person name="Salas-Leiva D."/>
            <person name="Curtis B.A."/>
            <person name="Zahonova K."/>
            <person name="Pipaliya S."/>
            <person name="Dacks J."/>
            <person name="Roger A.J."/>
        </authorList>
    </citation>
    <scope>NUCLEOTIDE SEQUENCE</scope>
    <source>
        <strain evidence="11">Schooner1</strain>
    </source>
</reference>
<evidence type="ECO:0000259" key="10">
    <source>
        <dbReference type="PROSITE" id="PS50006"/>
    </source>
</evidence>
<evidence type="ECO:0000256" key="2">
    <source>
        <dbReference type="ARBA" id="ARBA00004286"/>
    </source>
</evidence>
<evidence type="ECO:0000256" key="6">
    <source>
        <dbReference type="ARBA" id="ARBA00023242"/>
    </source>
</evidence>
<name>A0ABQ8YKM2_9EUKA</name>
<keyword evidence="4" id="KW-0227">DNA damage</keyword>
<keyword evidence="12" id="KW-1185">Reference proteome</keyword>
<feature type="compositionally biased region" description="Polar residues" evidence="9">
    <location>
        <begin position="565"/>
        <end position="577"/>
    </location>
</feature>
<keyword evidence="5" id="KW-0234">DNA repair</keyword>
<dbReference type="EMBL" id="JAOAOG010000151">
    <property type="protein sequence ID" value="KAJ6245097.1"/>
    <property type="molecule type" value="Genomic_DNA"/>
</dbReference>
<organism evidence="11 12">
    <name type="scientific">Anaeramoeba flamelloides</name>
    <dbReference type="NCBI Taxonomy" id="1746091"/>
    <lineage>
        <taxon>Eukaryota</taxon>
        <taxon>Metamonada</taxon>
        <taxon>Anaeramoebidae</taxon>
        <taxon>Anaeramoeba</taxon>
    </lineage>
</organism>
<evidence type="ECO:0000256" key="9">
    <source>
        <dbReference type="SAM" id="MobiDB-lite"/>
    </source>
</evidence>
<protein>
    <submittedName>
        <fullName evidence="11">Nibrin-related</fullName>
    </submittedName>
</protein>
<dbReference type="SMART" id="SM00240">
    <property type="entry name" value="FHA"/>
    <property type="match status" value="1"/>
</dbReference>
<dbReference type="InterPro" id="IPR040227">
    <property type="entry name" value="Nibrin-rel"/>
</dbReference>
<dbReference type="InterPro" id="IPR043014">
    <property type="entry name" value="Nibrin_BRCT2_sf"/>
</dbReference>
<keyword evidence="7" id="KW-0131">Cell cycle</keyword>
<feature type="compositionally biased region" description="Basic residues" evidence="9">
    <location>
        <begin position="585"/>
        <end position="605"/>
    </location>
</feature>
<evidence type="ECO:0000256" key="3">
    <source>
        <dbReference type="ARBA" id="ARBA00022454"/>
    </source>
</evidence>
<dbReference type="Pfam" id="PF16770">
    <property type="entry name" value="RTT107_BRCT_5"/>
    <property type="match status" value="1"/>
</dbReference>
<dbReference type="Proteomes" id="UP001150062">
    <property type="component" value="Unassembled WGS sequence"/>
</dbReference>
<evidence type="ECO:0000256" key="5">
    <source>
        <dbReference type="ARBA" id="ARBA00023204"/>
    </source>
</evidence>
<keyword evidence="3" id="KW-0158">Chromosome</keyword>
<feature type="compositionally biased region" description="Acidic residues" evidence="9">
    <location>
        <begin position="526"/>
        <end position="537"/>
    </location>
</feature>
<dbReference type="InterPro" id="IPR008984">
    <property type="entry name" value="SMAD_FHA_dom_sf"/>
</dbReference>
<evidence type="ECO:0000256" key="1">
    <source>
        <dbReference type="ARBA" id="ARBA00004123"/>
    </source>
</evidence>
<gene>
    <name evidence="11" type="ORF">M0813_20614</name>
</gene>
<dbReference type="InterPro" id="IPR001357">
    <property type="entry name" value="BRCT_dom"/>
</dbReference>
<comment type="similarity">
    <text evidence="8">Belongs to the Nibrin family.</text>
</comment>
<dbReference type="InterPro" id="IPR000253">
    <property type="entry name" value="FHA_dom"/>
</dbReference>
<dbReference type="PROSITE" id="PS50006">
    <property type="entry name" value="FHA_DOMAIN"/>
    <property type="match status" value="1"/>
</dbReference>
<accession>A0ABQ8YKM2</accession>
<evidence type="ECO:0000256" key="4">
    <source>
        <dbReference type="ARBA" id="ARBA00022763"/>
    </source>
</evidence>
<evidence type="ECO:0000256" key="8">
    <source>
        <dbReference type="ARBA" id="ARBA00044757"/>
    </source>
</evidence>
<feature type="region of interest" description="Disordered" evidence="9">
    <location>
        <begin position="384"/>
        <end position="440"/>
    </location>
</feature>
<proteinExistence type="inferred from homology"/>
<dbReference type="CDD" id="cd17741">
    <property type="entry name" value="BRCT_nibrin"/>
    <property type="match status" value="1"/>
</dbReference>
<dbReference type="SUPFAM" id="SSF49879">
    <property type="entry name" value="SMAD/FHA domain"/>
    <property type="match status" value="1"/>
</dbReference>
<feature type="domain" description="FHA" evidence="10">
    <location>
        <begin position="62"/>
        <end position="110"/>
    </location>
</feature>
<dbReference type="Gene3D" id="3.40.50.10190">
    <property type="entry name" value="BRCT domain"/>
    <property type="match status" value="1"/>
</dbReference>
<feature type="compositionally biased region" description="Gly residues" evidence="9">
    <location>
        <begin position="539"/>
        <end position="549"/>
    </location>
</feature>
<feature type="compositionally biased region" description="Polar residues" evidence="9">
    <location>
        <begin position="499"/>
        <end position="515"/>
    </location>
</feature>
<dbReference type="PANTHER" id="PTHR12162:SF0">
    <property type="entry name" value="NIBRIN"/>
    <property type="match status" value="1"/>
</dbReference>
<feature type="region of interest" description="Disordered" evidence="9">
    <location>
        <begin position="499"/>
        <end position="605"/>
    </location>
</feature>
<dbReference type="SUPFAM" id="SSF52113">
    <property type="entry name" value="BRCT domain"/>
    <property type="match status" value="1"/>
</dbReference>
<feature type="compositionally biased region" description="Low complexity" evidence="9">
    <location>
        <begin position="550"/>
        <end position="564"/>
    </location>
</feature>
<dbReference type="Pfam" id="PF00498">
    <property type="entry name" value="FHA"/>
    <property type="match status" value="1"/>
</dbReference>
<keyword evidence="6" id="KW-0539">Nucleus</keyword>
<dbReference type="Gene3D" id="3.40.50.10980">
    <property type="entry name" value="Nibrin, BRCT2 domain"/>
    <property type="match status" value="1"/>
</dbReference>
<dbReference type="InterPro" id="IPR036420">
    <property type="entry name" value="BRCT_dom_sf"/>
</dbReference>
<evidence type="ECO:0000313" key="11">
    <source>
        <dbReference type="EMBL" id="KAJ6245097.1"/>
    </source>
</evidence>
<dbReference type="Gene3D" id="2.60.200.20">
    <property type="match status" value="1"/>
</dbReference>
<comment type="caution">
    <text evidence="11">The sequence shown here is derived from an EMBL/GenBank/DDBJ whole genome shotgun (WGS) entry which is preliminary data.</text>
</comment>
<dbReference type="PANTHER" id="PTHR12162">
    <property type="entry name" value="NIBRIN-RELATED"/>
    <property type="match status" value="1"/>
</dbReference>
<dbReference type="InterPro" id="IPR032429">
    <property type="entry name" value="Nibrin_BRCT2"/>
</dbReference>
<evidence type="ECO:0000256" key="7">
    <source>
        <dbReference type="ARBA" id="ARBA00023306"/>
    </source>
</evidence>
<evidence type="ECO:0000313" key="12">
    <source>
        <dbReference type="Proteomes" id="UP001150062"/>
    </source>
</evidence>
<dbReference type="CDD" id="cd00060">
    <property type="entry name" value="FHA"/>
    <property type="match status" value="1"/>
</dbReference>
<sequence>MSNCDLVIFYQFCLIKFSLTTNFLASGLSQQQLESFFLFLIEMWEVLLPDETTRTLLSGARFQIGRGSQNDYQINDNTVSKRHLRFSVELNQCNVTDLSQFGTNVNGVNIRKWCSLVLEKPNYIIVGKPEKTITVRYIPICICTSNFLKNDKIKIRNLCKRYGFQFTNQSEKCTHLVMKQIGVSIKFLLSLIEAKHIVSSNWLTNILHYQKTFEWPKEEENFPIIIEEKIITEFTPLEMKKALTREKRESLFEDLHFLFLNKENYNHSHQIIKSASGQTYIFNIDDLSNFMQIEDWLTKFIKNEKIFGAKLCVVVPEKSYVKRVNSKFESVLKKFQISTILEYEIGMAVILNSTEKYCSPPQPVINKKKINQKIILNTNENTQLIENLRNPDEDEDDDEVETDIEEDGKGRGEDEDEDGDEDEDEDEDEDDEGEVQVQEEETQIISNEYLHKFNSFNKIENNVKIKQTQILSNEGLNDLDNYSKYNEEYKLKRRRIISKQNNKRTVSNNNYSDSGNDTDRVNNKNDDDDDDDNDNDNDSGGGGSSGDGGSDSSSNNSRNGNNNNLTKNINKENNSFPNKDDFKSQTKKKFQQVEKKKIKKKTKKNKTIKNNVVTVDPLFARPINSKKKRKRFQKKKF</sequence>
<comment type="subcellular location">
    <subcellularLocation>
        <location evidence="2">Chromosome</location>
    </subcellularLocation>
    <subcellularLocation>
        <location evidence="1">Nucleus</location>
    </subcellularLocation>
</comment>